<organism evidence="2 3">
    <name type="scientific">Paenibacillus hemerocallicola</name>
    <dbReference type="NCBI Taxonomy" id="1172614"/>
    <lineage>
        <taxon>Bacteria</taxon>
        <taxon>Bacillati</taxon>
        <taxon>Bacillota</taxon>
        <taxon>Bacilli</taxon>
        <taxon>Bacillales</taxon>
        <taxon>Paenibacillaceae</taxon>
        <taxon>Paenibacillus</taxon>
    </lineage>
</organism>
<dbReference type="InterPro" id="IPR037522">
    <property type="entry name" value="HD_GYP_dom"/>
</dbReference>
<dbReference type="PANTHER" id="PTHR43155:SF2">
    <property type="entry name" value="CYCLIC DI-GMP PHOSPHODIESTERASE PA4108"/>
    <property type="match status" value="1"/>
</dbReference>
<dbReference type="Proteomes" id="UP000307943">
    <property type="component" value="Unassembled WGS sequence"/>
</dbReference>
<dbReference type="InterPro" id="IPR003607">
    <property type="entry name" value="HD/PDEase_dom"/>
</dbReference>
<dbReference type="PROSITE" id="PS51832">
    <property type="entry name" value="HD_GYP"/>
    <property type="match status" value="1"/>
</dbReference>
<dbReference type="OrthoDB" id="9759601at2"/>
<reference evidence="2 3" key="1">
    <citation type="submission" date="2019-05" db="EMBL/GenBank/DDBJ databases">
        <title>We sequenced the genome of Paenibacillus hemerocallicola KCTC 33185 for further insight into its adaptation and study the phylogeny of Paenibacillus.</title>
        <authorList>
            <person name="Narsing Rao M.P."/>
        </authorList>
    </citation>
    <scope>NUCLEOTIDE SEQUENCE [LARGE SCALE GENOMIC DNA]</scope>
    <source>
        <strain evidence="2 3">KCTC 33185</strain>
    </source>
</reference>
<sequence length="351" mass="39847">MRAAGKIEASMAGELRMNATNLVGSKLIKDLVTENGVVLIPCNTILTREHVEFIDRHHIPLDLLELERLPRDMTNESLIFKATEEIREIFHYMRRRGTVPIEEVQSSIIPTIHQAAEYPTLYSVLSGLQAKDDYTYRHNIGVGVISTLIGKWLKLSEADLGLLTTAATLHDVGKIRIDDDILNKPGKYTDEEYSLMKRHAEFGYEIICNTPGIDHQVALVALQHHEREDGKGYPYGITENRITYFSKIVAVADVFHAMTSKRVYKEASPFYQVMQQMLSDSFGRLHPVICNVFVQRMMEMSVGSEVTLTDGRKGRILMVHPGDPVNPSILAADEYIDLRKNHHLHIDRLTR</sequence>
<proteinExistence type="predicted"/>
<accession>A0A5C4SX09</accession>
<feature type="domain" description="HD-GYP" evidence="1">
    <location>
        <begin position="113"/>
        <end position="309"/>
    </location>
</feature>
<evidence type="ECO:0000313" key="2">
    <source>
        <dbReference type="EMBL" id="TNJ59282.1"/>
    </source>
</evidence>
<gene>
    <name evidence="2" type="ORF">FE784_37405</name>
</gene>
<dbReference type="AlphaFoldDB" id="A0A5C4SX09"/>
<dbReference type="PANTHER" id="PTHR43155">
    <property type="entry name" value="CYCLIC DI-GMP PHOSPHODIESTERASE PA4108-RELATED"/>
    <property type="match status" value="1"/>
</dbReference>
<comment type="caution">
    <text evidence="2">The sequence shown here is derived from an EMBL/GenBank/DDBJ whole genome shotgun (WGS) entry which is preliminary data.</text>
</comment>
<dbReference type="Gene3D" id="1.10.3210.10">
    <property type="entry name" value="Hypothetical protein af1432"/>
    <property type="match status" value="1"/>
</dbReference>
<dbReference type="EMBL" id="VDCQ01000094">
    <property type="protein sequence ID" value="TNJ59282.1"/>
    <property type="molecule type" value="Genomic_DNA"/>
</dbReference>
<evidence type="ECO:0000313" key="3">
    <source>
        <dbReference type="Proteomes" id="UP000307943"/>
    </source>
</evidence>
<name>A0A5C4SX09_9BACL</name>
<protein>
    <submittedName>
        <fullName evidence="2">HD-GYP domain-containing protein</fullName>
    </submittedName>
</protein>
<keyword evidence="3" id="KW-1185">Reference proteome</keyword>
<dbReference type="Pfam" id="PF13487">
    <property type="entry name" value="HD_5"/>
    <property type="match status" value="1"/>
</dbReference>
<evidence type="ECO:0000259" key="1">
    <source>
        <dbReference type="PROSITE" id="PS51832"/>
    </source>
</evidence>
<dbReference type="SMART" id="SM00471">
    <property type="entry name" value="HDc"/>
    <property type="match status" value="1"/>
</dbReference>
<dbReference type="CDD" id="cd00077">
    <property type="entry name" value="HDc"/>
    <property type="match status" value="1"/>
</dbReference>
<dbReference type="SUPFAM" id="SSF109604">
    <property type="entry name" value="HD-domain/PDEase-like"/>
    <property type="match status" value="1"/>
</dbReference>